<gene>
    <name evidence="2" type="ORF">FMM05_20285</name>
</gene>
<evidence type="ECO:0000313" key="2">
    <source>
        <dbReference type="EMBL" id="TRW21491.1"/>
    </source>
</evidence>
<dbReference type="OrthoDB" id="9942883at2"/>
<sequence length="211" mass="23852">MKKNIELTLILIAAISIILALIAGFYGPSWYERAIKYAAAVVVFNFFMYKLFVGWLIINLTIKAEAQRLPVKDGTEDHLTIKITLSKGTTDSLWLEDIQVRISEVTQPENIPVVVEPVIHPVNFKKRTYLPGVTPEKDDWWGGIPQKHYTLSSGEETFFTAYTRAKPDTVLCAEIVVIGTRPFYAVERKKNPKIQWRASLMILPLSGPSTT</sequence>
<keyword evidence="1" id="KW-0812">Transmembrane</keyword>
<proteinExistence type="predicted"/>
<keyword evidence="1" id="KW-0472">Membrane</keyword>
<dbReference type="EMBL" id="VJVZ01000019">
    <property type="protein sequence ID" value="TRW21491.1"/>
    <property type="molecule type" value="Genomic_DNA"/>
</dbReference>
<organism evidence="2 3">
    <name type="scientific">Flavobacterium zepuense</name>
    <dbReference type="NCBI Taxonomy" id="2593302"/>
    <lineage>
        <taxon>Bacteria</taxon>
        <taxon>Pseudomonadati</taxon>
        <taxon>Bacteroidota</taxon>
        <taxon>Flavobacteriia</taxon>
        <taxon>Flavobacteriales</taxon>
        <taxon>Flavobacteriaceae</taxon>
        <taxon>Flavobacterium</taxon>
    </lineage>
</organism>
<evidence type="ECO:0000313" key="3">
    <source>
        <dbReference type="Proteomes" id="UP000320643"/>
    </source>
</evidence>
<feature type="transmembrane region" description="Helical" evidence="1">
    <location>
        <begin position="38"/>
        <end position="58"/>
    </location>
</feature>
<comment type="caution">
    <text evidence="2">The sequence shown here is derived from an EMBL/GenBank/DDBJ whole genome shotgun (WGS) entry which is preliminary data.</text>
</comment>
<accession>A0A552UTD4</accession>
<dbReference type="RefSeq" id="WP_143375257.1">
    <property type="nucleotide sequence ID" value="NZ_VJVZ01000019.1"/>
</dbReference>
<reference evidence="2 3" key="1">
    <citation type="submission" date="2019-07" db="EMBL/GenBank/DDBJ databases">
        <title>Flavobacterium sp. nov., isolated from glacier ice.</title>
        <authorList>
            <person name="Liu Q."/>
            <person name="Xin Y.-H."/>
        </authorList>
    </citation>
    <scope>NUCLEOTIDE SEQUENCE [LARGE SCALE GENOMIC DNA]</scope>
    <source>
        <strain evidence="2 3">ZT4R6</strain>
    </source>
</reference>
<dbReference type="AlphaFoldDB" id="A0A552UTD4"/>
<keyword evidence="1" id="KW-1133">Transmembrane helix</keyword>
<dbReference type="Proteomes" id="UP000320643">
    <property type="component" value="Unassembled WGS sequence"/>
</dbReference>
<keyword evidence="3" id="KW-1185">Reference proteome</keyword>
<name>A0A552UTD4_9FLAO</name>
<feature type="transmembrane region" description="Helical" evidence="1">
    <location>
        <begin position="7"/>
        <end position="26"/>
    </location>
</feature>
<evidence type="ECO:0000256" key="1">
    <source>
        <dbReference type="SAM" id="Phobius"/>
    </source>
</evidence>
<protein>
    <submittedName>
        <fullName evidence="2">Uncharacterized protein</fullName>
    </submittedName>
</protein>